<feature type="region of interest" description="Disordered" evidence="1">
    <location>
        <begin position="487"/>
        <end position="510"/>
    </location>
</feature>
<dbReference type="OrthoDB" id="4338725at2759"/>
<proteinExistence type="predicted"/>
<organism evidence="2 3">
    <name type="scientific">Aspergillus leporis</name>
    <dbReference type="NCBI Taxonomy" id="41062"/>
    <lineage>
        <taxon>Eukaryota</taxon>
        <taxon>Fungi</taxon>
        <taxon>Dikarya</taxon>
        <taxon>Ascomycota</taxon>
        <taxon>Pezizomycotina</taxon>
        <taxon>Eurotiomycetes</taxon>
        <taxon>Eurotiomycetidae</taxon>
        <taxon>Eurotiales</taxon>
        <taxon>Aspergillaceae</taxon>
        <taxon>Aspergillus</taxon>
        <taxon>Aspergillus subgen. Circumdati</taxon>
    </lineage>
</organism>
<dbReference type="Proteomes" id="UP000326565">
    <property type="component" value="Unassembled WGS sequence"/>
</dbReference>
<accession>A0A5N5WMS4</accession>
<feature type="compositionally biased region" description="Polar residues" evidence="1">
    <location>
        <begin position="431"/>
        <end position="442"/>
    </location>
</feature>
<evidence type="ECO:0000313" key="3">
    <source>
        <dbReference type="Proteomes" id="UP000326565"/>
    </source>
</evidence>
<dbReference type="EMBL" id="ML732324">
    <property type="protein sequence ID" value="KAB8069846.1"/>
    <property type="molecule type" value="Genomic_DNA"/>
</dbReference>
<evidence type="ECO:0000256" key="1">
    <source>
        <dbReference type="SAM" id="MobiDB-lite"/>
    </source>
</evidence>
<protein>
    <submittedName>
        <fullName evidence="2">Uncharacterized protein</fullName>
    </submittedName>
</protein>
<sequence>MEGSNRNSYIALLEQRIQQLLYVVQAWKPYVPENIVQQSTAWQPILPKSLPLQPPSHQPPTFQLQQKRQLLLEPAKHEESWKKQLKAYINKVPTAERWSEAVTVPSPSLLELIFQTDSLSLSAKTLNEGIQQSSSIISIVEGYSLLTESVTQNAKQFKLFASFMKFLFCCICHVACCVGTSPQEVNSKMIKIAKGKPEYLEELRHGVAWQMKATDLLHINGHWGMRSGDITFHFPPTFKCLRSCAKSTAAVGLFVDSLSDKKYTEGKEDDPGMNLSIPCILKCIFGKTARLEVICTSCHCNFQLAQSIFTRCYMELYGLHALDDQEKRSFCFPVAPALSTPGHSPARSDFNYDPSQQDHARSQKRRRTNDNAVNAVPGFFELPRVGEEYNRLESQSIQGTETTLRLGCGPSITDHQRQNSPSLRQEAPQALSPNTSSLSSPKGSLETEKASQRRRSNNAPLYLTDTMETTESEDSLLAVPSFIPMSSIPSLSSADDTSRQTAGLPSSPLNAYIPSFSQITGIPSP</sequence>
<feature type="region of interest" description="Disordered" evidence="1">
    <location>
        <begin position="392"/>
        <end position="474"/>
    </location>
</feature>
<feature type="compositionally biased region" description="Polar residues" evidence="1">
    <location>
        <begin position="392"/>
        <end position="403"/>
    </location>
</feature>
<evidence type="ECO:0000313" key="2">
    <source>
        <dbReference type="EMBL" id="KAB8069846.1"/>
    </source>
</evidence>
<gene>
    <name evidence="2" type="ORF">BDV29DRAFT_182024</name>
</gene>
<name>A0A5N5WMS4_9EURO</name>
<keyword evidence="3" id="KW-1185">Reference proteome</keyword>
<reference evidence="2 3" key="1">
    <citation type="submission" date="2019-04" db="EMBL/GenBank/DDBJ databases">
        <title>Friends and foes A comparative genomics study of 23 Aspergillus species from section Flavi.</title>
        <authorList>
            <consortium name="DOE Joint Genome Institute"/>
            <person name="Kjaerbolling I."/>
            <person name="Vesth T."/>
            <person name="Frisvad J.C."/>
            <person name="Nybo J.L."/>
            <person name="Theobald S."/>
            <person name="Kildgaard S."/>
            <person name="Isbrandt T."/>
            <person name="Kuo A."/>
            <person name="Sato A."/>
            <person name="Lyhne E.K."/>
            <person name="Kogle M.E."/>
            <person name="Wiebenga A."/>
            <person name="Kun R.S."/>
            <person name="Lubbers R.J."/>
            <person name="Makela M.R."/>
            <person name="Barry K."/>
            <person name="Chovatia M."/>
            <person name="Clum A."/>
            <person name="Daum C."/>
            <person name="Haridas S."/>
            <person name="He G."/>
            <person name="LaButti K."/>
            <person name="Lipzen A."/>
            <person name="Mondo S."/>
            <person name="Riley R."/>
            <person name="Salamov A."/>
            <person name="Simmons B.A."/>
            <person name="Magnuson J.K."/>
            <person name="Henrissat B."/>
            <person name="Mortensen U.H."/>
            <person name="Larsen T.O."/>
            <person name="Devries R.P."/>
            <person name="Grigoriev I.V."/>
            <person name="Machida M."/>
            <person name="Baker S.E."/>
            <person name="Andersen M.R."/>
        </authorList>
    </citation>
    <scope>NUCLEOTIDE SEQUENCE [LARGE SCALE GENOMIC DNA]</scope>
    <source>
        <strain evidence="2 3">CBS 151.66</strain>
    </source>
</reference>
<dbReference type="AlphaFoldDB" id="A0A5N5WMS4"/>
<feature type="region of interest" description="Disordered" evidence="1">
    <location>
        <begin position="341"/>
        <end position="375"/>
    </location>
</feature>